<evidence type="ECO:0000256" key="8">
    <source>
        <dbReference type="SAM" id="Phobius"/>
    </source>
</evidence>
<dbReference type="GO" id="GO:0005886">
    <property type="term" value="C:plasma membrane"/>
    <property type="evidence" value="ECO:0007669"/>
    <property type="project" value="UniProtKB-SubCell"/>
</dbReference>
<keyword evidence="6 8" id="KW-1133">Transmembrane helix</keyword>
<reference evidence="9" key="1">
    <citation type="submission" date="2023-03" db="EMBL/GenBank/DDBJ databases">
        <title>Corynebacterium amycolatum SB-1.</title>
        <authorList>
            <person name="Jo H."/>
        </authorList>
    </citation>
    <scope>NUCLEOTIDE SEQUENCE</scope>
    <source>
        <strain evidence="9">SB-1</strain>
    </source>
</reference>
<comment type="similarity">
    <text evidence="2">Belongs to the AzlC family.</text>
</comment>
<evidence type="ECO:0000256" key="7">
    <source>
        <dbReference type="ARBA" id="ARBA00023136"/>
    </source>
</evidence>
<name>A0AB38XX57_CORAY</name>
<evidence type="ECO:0000256" key="2">
    <source>
        <dbReference type="ARBA" id="ARBA00010735"/>
    </source>
</evidence>
<protein>
    <submittedName>
        <fullName evidence="9">AzlC family ABC transporter permease</fullName>
    </submittedName>
</protein>
<dbReference type="AlphaFoldDB" id="A0AB38XX57"/>
<keyword evidence="7 8" id="KW-0472">Membrane</keyword>
<gene>
    <name evidence="9" type="ORF">P2W56_01880</name>
</gene>
<dbReference type="PANTHER" id="PTHR34979">
    <property type="entry name" value="INNER MEMBRANE PROTEIN YGAZ"/>
    <property type="match status" value="1"/>
</dbReference>
<evidence type="ECO:0000256" key="3">
    <source>
        <dbReference type="ARBA" id="ARBA00022448"/>
    </source>
</evidence>
<dbReference type="EMBL" id="CP120206">
    <property type="protein sequence ID" value="WET44231.1"/>
    <property type="molecule type" value="Genomic_DNA"/>
</dbReference>
<feature type="transmembrane region" description="Helical" evidence="8">
    <location>
        <begin position="218"/>
        <end position="234"/>
    </location>
</feature>
<dbReference type="GO" id="GO:1903785">
    <property type="term" value="P:L-valine transmembrane transport"/>
    <property type="evidence" value="ECO:0007669"/>
    <property type="project" value="TreeGrafter"/>
</dbReference>
<evidence type="ECO:0000256" key="1">
    <source>
        <dbReference type="ARBA" id="ARBA00004651"/>
    </source>
</evidence>
<evidence type="ECO:0000256" key="5">
    <source>
        <dbReference type="ARBA" id="ARBA00022692"/>
    </source>
</evidence>
<evidence type="ECO:0000313" key="9">
    <source>
        <dbReference type="EMBL" id="WET44231.1"/>
    </source>
</evidence>
<dbReference type="Pfam" id="PF03591">
    <property type="entry name" value="AzlC"/>
    <property type="match status" value="1"/>
</dbReference>
<proteinExistence type="inferred from homology"/>
<organism evidence="9 10">
    <name type="scientific">Corynebacterium amycolatum</name>
    <dbReference type="NCBI Taxonomy" id="43765"/>
    <lineage>
        <taxon>Bacteria</taxon>
        <taxon>Bacillati</taxon>
        <taxon>Actinomycetota</taxon>
        <taxon>Actinomycetes</taxon>
        <taxon>Mycobacteriales</taxon>
        <taxon>Corynebacteriaceae</taxon>
        <taxon>Corynebacterium</taxon>
    </lineage>
</organism>
<comment type="subcellular location">
    <subcellularLocation>
        <location evidence="1">Cell membrane</location>
        <topology evidence="1">Multi-pass membrane protein</topology>
    </subcellularLocation>
</comment>
<evidence type="ECO:0000313" key="10">
    <source>
        <dbReference type="Proteomes" id="UP001220238"/>
    </source>
</evidence>
<keyword evidence="5 8" id="KW-0812">Transmembrane</keyword>
<feature type="transmembrane region" description="Helical" evidence="8">
    <location>
        <begin position="34"/>
        <end position="55"/>
    </location>
</feature>
<sequence>MSEHINAEGNSAATSDRSDIAAGIRQTLPVGMGLIPLGLAFGLLIAQTGLSWWWAPIFSFVVYAGSMEFLAVGLVMAHTGLLGCAVTSFMVNFRHVFYGLTFPRDRIQSRLGRAYSTYALTDESYAIVSAANPAEKMSGRRLLTIQILCQLLWVGSGIVGALTGAALPEGIRGAEFALVALFTVLAMDAFETSKDWSLPLAAIVCTLVGWLINPNQMLVIGLLMYFGMLLLRVWSPRVDRVMRMTSSSNQRVTEGERA</sequence>
<evidence type="ECO:0000256" key="4">
    <source>
        <dbReference type="ARBA" id="ARBA00022475"/>
    </source>
</evidence>
<feature type="transmembrane region" description="Helical" evidence="8">
    <location>
        <begin position="196"/>
        <end position="212"/>
    </location>
</feature>
<keyword evidence="4" id="KW-1003">Cell membrane</keyword>
<keyword evidence="3" id="KW-0813">Transport</keyword>
<feature type="transmembrane region" description="Helical" evidence="8">
    <location>
        <begin position="67"/>
        <end position="91"/>
    </location>
</feature>
<dbReference type="Proteomes" id="UP001220238">
    <property type="component" value="Chromosome"/>
</dbReference>
<dbReference type="RefSeq" id="WP_052155556.1">
    <property type="nucleotide sequence ID" value="NZ_CP046975.1"/>
</dbReference>
<accession>A0AB38XX57</accession>
<evidence type="ECO:0000256" key="6">
    <source>
        <dbReference type="ARBA" id="ARBA00022989"/>
    </source>
</evidence>
<dbReference type="PANTHER" id="PTHR34979:SF1">
    <property type="entry name" value="INNER MEMBRANE PROTEIN YGAZ"/>
    <property type="match status" value="1"/>
</dbReference>
<dbReference type="GeneID" id="92767952"/>
<dbReference type="InterPro" id="IPR011606">
    <property type="entry name" value="Brnchd-chn_aa_trnsp_permease"/>
</dbReference>